<dbReference type="RefSeq" id="WP_245338952.1">
    <property type="nucleotide sequence ID" value="NZ_JAGGLD010000001.1"/>
</dbReference>
<dbReference type="PRINTS" id="PR00455">
    <property type="entry name" value="HTHTETR"/>
</dbReference>
<comment type="caution">
    <text evidence="4">The sequence shown here is derived from an EMBL/GenBank/DDBJ whole genome shotgun (WGS) entry which is preliminary data.</text>
</comment>
<sequence length="205" mass="23251">MRNMKADLRVIRTKESIRQALVELINEKGFKAITVKDITMKANINRGTFYAHYQDKFDLMTKCEEDVMLDLSQLTKESYPSVISALETDSNTVMPFTFTISLFEYLHKNSGFMKAVLGPKGDLSFQTKLKDLMWETLYGNNPNAFLKEEDFLIPGQYLAAYMGTAIIGVFQQWLESGTKESPLEMARILTTLSVNGPFFAAGLKK</sequence>
<reference evidence="4 5" key="1">
    <citation type="submission" date="2021-03" db="EMBL/GenBank/DDBJ databases">
        <title>Genomic Encyclopedia of Type Strains, Phase IV (KMG-IV): sequencing the most valuable type-strain genomes for metagenomic binning, comparative biology and taxonomic classification.</title>
        <authorList>
            <person name="Goeker M."/>
        </authorList>
    </citation>
    <scope>NUCLEOTIDE SEQUENCE [LARGE SCALE GENOMIC DNA]</scope>
    <source>
        <strain evidence="4 5">DSM 26806</strain>
    </source>
</reference>
<dbReference type="InterPro" id="IPR039532">
    <property type="entry name" value="TetR_C_Firmicutes"/>
</dbReference>
<evidence type="ECO:0000259" key="3">
    <source>
        <dbReference type="PROSITE" id="PS50977"/>
    </source>
</evidence>
<accession>A0ABS4JE78</accession>
<dbReference type="InterPro" id="IPR001647">
    <property type="entry name" value="HTH_TetR"/>
</dbReference>
<dbReference type="PROSITE" id="PS50977">
    <property type="entry name" value="HTH_TETR_2"/>
    <property type="match status" value="1"/>
</dbReference>
<dbReference type="Pfam" id="PF00440">
    <property type="entry name" value="TetR_N"/>
    <property type="match status" value="1"/>
</dbReference>
<keyword evidence="5" id="KW-1185">Reference proteome</keyword>
<dbReference type="Pfam" id="PF14278">
    <property type="entry name" value="TetR_C_8"/>
    <property type="match status" value="1"/>
</dbReference>
<feature type="domain" description="HTH tetR-type" evidence="3">
    <location>
        <begin position="11"/>
        <end position="71"/>
    </location>
</feature>
<feature type="DNA-binding region" description="H-T-H motif" evidence="2">
    <location>
        <begin position="34"/>
        <end position="53"/>
    </location>
</feature>
<gene>
    <name evidence="4" type="ORF">J2Z69_001046</name>
</gene>
<evidence type="ECO:0000256" key="2">
    <source>
        <dbReference type="PROSITE-ProRule" id="PRU00335"/>
    </source>
</evidence>
<dbReference type="InterPro" id="IPR050624">
    <property type="entry name" value="HTH-type_Tx_Regulator"/>
</dbReference>
<evidence type="ECO:0000313" key="5">
    <source>
        <dbReference type="Proteomes" id="UP001519288"/>
    </source>
</evidence>
<dbReference type="PANTHER" id="PTHR43479:SF7">
    <property type="entry name" value="TETR-FAMILY TRANSCRIPTIONAL REGULATOR"/>
    <property type="match status" value="1"/>
</dbReference>
<dbReference type="PANTHER" id="PTHR43479">
    <property type="entry name" value="ACREF/ENVCD OPERON REPRESSOR-RELATED"/>
    <property type="match status" value="1"/>
</dbReference>
<protein>
    <submittedName>
        <fullName evidence="4">AcrR family transcriptional regulator</fullName>
    </submittedName>
</protein>
<organism evidence="4 5">
    <name type="scientific">Paenibacillus shirakamiensis</name>
    <dbReference type="NCBI Taxonomy" id="1265935"/>
    <lineage>
        <taxon>Bacteria</taxon>
        <taxon>Bacillati</taxon>
        <taxon>Bacillota</taxon>
        <taxon>Bacilli</taxon>
        <taxon>Bacillales</taxon>
        <taxon>Paenibacillaceae</taxon>
        <taxon>Paenibacillus</taxon>
    </lineage>
</organism>
<proteinExistence type="predicted"/>
<keyword evidence="1 2" id="KW-0238">DNA-binding</keyword>
<evidence type="ECO:0000256" key="1">
    <source>
        <dbReference type="ARBA" id="ARBA00023125"/>
    </source>
</evidence>
<dbReference type="InterPro" id="IPR009057">
    <property type="entry name" value="Homeodomain-like_sf"/>
</dbReference>
<dbReference type="EMBL" id="JAGGLD010000001">
    <property type="protein sequence ID" value="MBP2000027.1"/>
    <property type="molecule type" value="Genomic_DNA"/>
</dbReference>
<name>A0ABS4JE78_9BACL</name>
<dbReference type="Gene3D" id="1.10.357.10">
    <property type="entry name" value="Tetracycline Repressor, domain 2"/>
    <property type="match status" value="1"/>
</dbReference>
<dbReference type="Proteomes" id="UP001519288">
    <property type="component" value="Unassembled WGS sequence"/>
</dbReference>
<evidence type="ECO:0000313" key="4">
    <source>
        <dbReference type="EMBL" id="MBP2000027.1"/>
    </source>
</evidence>
<dbReference type="SUPFAM" id="SSF46689">
    <property type="entry name" value="Homeodomain-like"/>
    <property type="match status" value="1"/>
</dbReference>